<dbReference type="Gene3D" id="3.50.7.10">
    <property type="entry name" value="GroEL"/>
    <property type="match status" value="1"/>
</dbReference>
<dbReference type="NCBIfam" id="NF009488">
    <property type="entry name" value="PRK12850.1"/>
    <property type="match status" value="1"/>
</dbReference>
<dbReference type="PANTHER" id="PTHR45633">
    <property type="entry name" value="60 KDA HEAT SHOCK PROTEIN, MITOCHONDRIAL"/>
    <property type="match status" value="1"/>
</dbReference>
<keyword evidence="10" id="KW-1185">Reference proteome</keyword>
<comment type="similarity">
    <text evidence="1 6 7">Belongs to the chaperonin (HSP60) family.</text>
</comment>
<dbReference type="InterPro" id="IPR018370">
    <property type="entry name" value="Chaperonin_Cpn60_CS"/>
</dbReference>
<dbReference type="InterPro" id="IPR027413">
    <property type="entry name" value="GROEL-like_equatorial_sf"/>
</dbReference>
<comment type="subcellular location">
    <subcellularLocation>
        <location evidence="6">Cytoplasm</location>
    </subcellularLocation>
</comment>
<dbReference type="NCBIfam" id="NF009487">
    <property type="entry name" value="PRK12849.1"/>
    <property type="match status" value="1"/>
</dbReference>
<dbReference type="NCBIfam" id="NF000592">
    <property type="entry name" value="PRK00013.1"/>
    <property type="match status" value="1"/>
</dbReference>
<reference evidence="9" key="1">
    <citation type="journal article" date="2023" name="J. Hazard. Mater.">
        <title>Anaerobic biodegradation of pyrene and benzo[a]pyrene by a new sulfate-reducing Desulforamulus aquiferis strain DSA.</title>
        <authorList>
            <person name="Zhang Z."/>
            <person name="Sun J."/>
            <person name="Gong X."/>
            <person name="Wang C."/>
            <person name="Wang H."/>
        </authorList>
    </citation>
    <scope>NUCLEOTIDE SEQUENCE</scope>
    <source>
        <strain evidence="9">DSA</strain>
    </source>
</reference>
<dbReference type="GO" id="GO:0140662">
    <property type="term" value="F:ATP-dependent protein folding chaperone"/>
    <property type="evidence" value="ECO:0007669"/>
    <property type="project" value="InterPro"/>
</dbReference>
<dbReference type="EC" id="5.6.1.7" evidence="6"/>
<sequence>MLAKEIIFREDARKALEKGVNALAEAVKVTLGPKGRNVVLDKKFGAPTITNDGVTIAREIELPDHFENMGAQLVKEVATKTNDVAGDGTTTATVLAQALVREGLKNVAAGANPMIIKRGIEKAVEKAVEEIKAMSKPIESKEAIAQVATISANDDSIGNLIAEAMEKVGKDGVITVEESQGIGTTLEVVEGMNFDRGYISPYMITDTDKMEAALSDPYILITDKKIASVQEILPVLEKVVQTGNKPVLIICEDLEGEALATLVLNKLRGTLNVVAVKAPGFGDRRKAMLEDIATLTGGIVITEEVGLKLDKTTLEMLGTARQIRVKKEETIIVGGAGEQENIEGRVAQIKKQIEETTSDFDREKLQERLAKLAGGVAVIQVGAATEVEMKEKKLRIDDALNATRAAVEEGIVPGGGTAYVDLIASLDEIVLDGDAKTGVDIVKRAMEEPLRQIANNAGLEGSVVVEKVKVTEKGIGFNAMSEEYVNMIGAGIVDPAKVTRSALQNAASIAAMILTTETLISDKPEEGGGANPMAAMGGMGGMGGMM</sequence>
<name>A0AAW7Z7I6_9FIRM</name>
<accession>A0AAW7Z7I6</accession>
<dbReference type="InterPro" id="IPR001844">
    <property type="entry name" value="Cpn60/GroEL"/>
</dbReference>
<dbReference type="GO" id="GO:0005524">
    <property type="term" value="F:ATP binding"/>
    <property type="evidence" value="ECO:0007669"/>
    <property type="project" value="UniProtKB-UniRule"/>
</dbReference>
<dbReference type="GO" id="GO:0005737">
    <property type="term" value="C:cytoplasm"/>
    <property type="evidence" value="ECO:0007669"/>
    <property type="project" value="UniProtKB-SubCell"/>
</dbReference>
<evidence type="ECO:0000256" key="4">
    <source>
        <dbReference type="ARBA" id="ARBA00023186"/>
    </source>
</evidence>
<dbReference type="FunFam" id="3.50.7.10:FF:000001">
    <property type="entry name" value="60 kDa chaperonin"/>
    <property type="match status" value="1"/>
</dbReference>
<dbReference type="Gene3D" id="1.10.560.10">
    <property type="entry name" value="GroEL-like equatorial domain"/>
    <property type="match status" value="1"/>
</dbReference>
<feature type="binding site" evidence="6">
    <location>
        <begin position="87"/>
        <end position="91"/>
    </location>
    <ligand>
        <name>ATP</name>
        <dbReference type="ChEBI" id="CHEBI:30616"/>
    </ligand>
</feature>
<dbReference type="GO" id="GO:0016853">
    <property type="term" value="F:isomerase activity"/>
    <property type="evidence" value="ECO:0007669"/>
    <property type="project" value="UniProtKB-KW"/>
</dbReference>
<dbReference type="GO" id="GO:0042026">
    <property type="term" value="P:protein refolding"/>
    <property type="evidence" value="ECO:0007669"/>
    <property type="project" value="UniProtKB-UniRule"/>
</dbReference>
<comment type="caution">
    <text evidence="9">The sequence shown here is derived from an EMBL/GenBank/DDBJ whole genome shotgun (WGS) entry which is preliminary data.</text>
</comment>
<feature type="binding site" evidence="6">
    <location>
        <position position="415"/>
    </location>
    <ligand>
        <name>ATP</name>
        <dbReference type="ChEBI" id="CHEBI:30616"/>
    </ligand>
</feature>
<dbReference type="SUPFAM" id="SSF48592">
    <property type="entry name" value="GroEL equatorial domain-like"/>
    <property type="match status" value="1"/>
</dbReference>
<dbReference type="Gene3D" id="3.30.260.10">
    <property type="entry name" value="TCP-1-like chaperonin intermediate domain"/>
    <property type="match status" value="1"/>
</dbReference>
<dbReference type="HAMAP" id="MF_00600">
    <property type="entry name" value="CH60"/>
    <property type="match status" value="1"/>
</dbReference>
<evidence type="ECO:0000256" key="7">
    <source>
        <dbReference type="RuleBase" id="RU000418"/>
    </source>
</evidence>
<dbReference type="NCBIfam" id="NF009489">
    <property type="entry name" value="PRK12851.1"/>
    <property type="match status" value="1"/>
</dbReference>
<feature type="binding site" evidence="6">
    <location>
        <begin position="30"/>
        <end position="33"/>
    </location>
    <ligand>
        <name>ATP</name>
        <dbReference type="ChEBI" id="CHEBI:30616"/>
    </ligand>
</feature>
<proteinExistence type="inferred from homology"/>
<dbReference type="NCBIfam" id="TIGR02348">
    <property type="entry name" value="GroEL"/>
    <property type="match status" value="1"/>
</dbReference>
<evidence type="ECO:0000256" key="1">
    <source>
        <dbReference type="ARBA" id="ARBA00006607"/>
    </source>
</evidence>
<dbReference type="InterPro" id="IPR002423">
    <property type="entry name" value="Cpn60/GroEL/TCP-1"/>
</dbReference>
<comment type="function">
    <text evidence="6 8">Together with its co-chaperonin GroES, plays an essential role in assisting protein folding. The GroEL-GroES system forms a nano-cage that allows encapsulation of the non-native substrate proteins and provides a physical environment optimized to promote and accelerate protein folding.</text>
</comment>
<protein>
    <recommendedName>
        <fullName evidence="6">Chaperonin GroEL</fullName>
        <ecNumber evidence="6">5.6.1.7</ecNumber>
    </recommendedName>
    <alternativeName>
        <fullName evidence="6">60 kDa chaperonin</fullName>
    </alternativeName>
    <alternativeName>
        <fullName evidence="6">Chaperonin-60</fullName>
        <shortName evidence="6">Cpn60</shortName>
    </alternativeName>
</protein>
<feature type="binding site" evidence="6">
    <location>
        <position position="494"/>
    </location>
    <ligand>
        <name>ATP</name>
        <dbReference type="ChEBI" id="CHEBI:30616"/>
    </ligand>
</feature>
<evidence type="ECO:0000256" key="8">
    <source>
        <dbReference type="RuleBase" id="RU000419"/>
    </source>
</evidence>
<evidence type="ECO:0000256" key="2">
    <source>
        <dbReference type="ARBA" id="ARBA00022741"/>
    </source>
</evidence>
<dbReference type="Proteomes" id="UP001172911">
    <property type="component" value="Unassembled WGS sequence"/>
</dbReference>
<dbReference type="GO" id="GO:0051082">
    <property type="term" value="F:unfolded protein binding"/>
    <property type="evidence" value="ECO:0007669"/>
    <property type="project" value="UniProtKB-UniRule"/>
</dbReference>
<dbReference type="FunFam" id="1.10.560.10:FF:000001">
    <property type="entry name" value="60 kDa chaperonin"/>
    <property type="match status" value="1"/>
</dbReference>
<comment type="subunit">
    <text evidence="6 8">Forms a cylinder of 14 subunits composed of two heptameric rings stacked back-to-back. Interacts with the co-chaperonin GroES.</text>
</comment>
<dbReference type="Pfam" id="PF00118">
    <property type="entry name" value="Cpn60_TCP1"/>
    <property type="match status" value="1"/>
</dbReference>
<organism evidence="9 10">
    <name type="scientific">Desulforamulus aquiferis</name>
    <dbReference type="NCBI Taxonomy" id="1397668"/>
    <lineage>
        <taxon>Bacteria</taxon>
        <taxon>Bacillati</taxon>
        <taxon>Bacillota</taxon>
        <taxon>Clostridia</taxon>
        <taxon>Eubacteriales</taxon>
        <taxon>Peptococcaceae</taxon>
        <taxon>Desulforamulus</taxon>
    </lineage>
</organism>
<keyword evidence="6" id="KW-0963">Cytoplasm</keyword>
<evidence type="ECO:0000256" key="3">
    <source>
        <dbReference type="ARBA" id="ARBA00022840"/>
    </source>
</evidence>
<reference evidence="9" key="2">
    <citation type="submission" date="2023-03" db="EMBL/GenBank/DDBJ databases">
        <authorList>
            <person name="Zhang Z."/>
        </authorList>
    </citation>
    <scope>NUCLEOTIDE SEQUENCE</scope>
    <source>
        <strain evidence="9">DSA</strain>
    </source>
</reference>
<evidence type="ECO:0000313" key="9">
    <source>
        <dbReference type="EMBL" id="MDO7785673.1"/>
    </source>
</evidence>
<comment type="caution">
    <text evidence="6">Lacks conserved residue(s) required for the propagation of feature annotation.</text>
</comment>
<dbReference type="InterPro" id="IPR027410">
    <property type="entry name" value="TCP-1-like_intermed_sf"/>
</dbReference>
<keyword evidence="5 6" id="KW-0413">Isomerase</keyword>
<keyword evidence="2 6" id="KW-0547">Nucleotide-binding</keyword>
<dbReference type="AlphaFoldDB" id="A0AAW7Z7I6"/>
<keyword evidence="3 6" id="KW-0067">ATP-binding</keyword>
<dbReference type="PROSITE" id="PS00296">
    <property type="entry name" value="CHAPERONINS_CPN60"/>
    <property type="match status" value="1"/>
</dbReference>
<dbReference type="PRINTS" id="PR00298">
    <property type="entry name" value="CHAPERONIN60"/>
</dbReference>
<dbReference type="SUPFAM" id="SSF54849">
    <property type="entry name" value="GroEL-intermediate domain like"/>
    <property type="match status" value="1"/>
</dbReference>
<keyword evidence="4 6" id="KW-0143">Chaperone</keyword>
<dbReference type="EMBL" id="JARPTC010000001">
    <property type="protein sequence ID" value="MDO7785673.1"/>
    <property type="molecule type" value="Genomic_DNA"/>
</dbReference>
<evidence type="ECO:0000256" key="6">
    <source>
        <dbReference type="HAMAP-Rule" id="MF_00600"/>
    </source>
</evidence>
<dbReference type="CDD" id="cd03344">
    <property type="entry name" value="GroEL"/>
    <property type="match status" value="1"/>
</dbReference>
<dbReference type="InterPro" id="IPR027409">
    <property type="entry name" value="GroEL-like_apical_dom_sf"/>
</dbReference>
<dbReference type="RefSeq" id="WP_304540465.1">
    <property type="nucleotide sequence ID" value="NZ_JARPTC010000001.1"/>
</dbReference>
<evidence type="ECO:0000313" key="10">
    <source>
        <dbReference type="Proteomes" id="UP001172911"/>
    </source>
</evidence>
<dbReference type="SUPFAM" id="SSF52029">
    <property type="entry name" value="GroEL apical domain-like"/>
    <property type="match status" value="1"/>
</dbReference>
<evidence type="ECO:0000256" key="5">
    <source>
        <dbReference type="ARBA" id="ARBA00023235"/>
    </source>
</evidence>
<gene>
    <name evidence="6 9" type="primary">groL</name>
    <name evidence="6" type="synonym">groEL</name>
    <name evidence="9" type="ORF">P6N53_00310</name>
</gene>